<reference evidence="3 4" key="1">
    <citation type="submission" date="2023-04" db="EMBL/GenBank/DDBJ databases">
        <title>Luteimonas sp. M1R5S18.</title>
        <authorList>
            <person name="Sun J.-Q."/>
        </authorList>
    </citation>
    <scope>NUCLEOTIDE SEQUENCE [LARGE SCALE GENOMIC DNA]</scope>
    <source>
        <strain evidence="3 4">M1R5S18</strain>
    </source>
</reference>
<accession>A0ABT6JGN4</accession>
<evidence type="ECO:0000313" key="4">
    <source>
        <dbReference type="Proteomes" id="UP001156831"/>
    </source>
</evidence>
<organism evidence="3 4">
    <name type="scientific">Luteimonas rhizosphaericola</name>
    <dbReference type="NCBI Taxonomy" id="3042024"/>
    <lineage>
        <taxon>Bacteria</taxon>
        <taxon>Pseudomonadati</taxon>
        <taxon>Pseudomonadota</taxon>
        <taxon>Gammaproteobacteria</taxon>
        <taxon>Lysobacterales</taxon>
        <taxon>Lysobacteraceae</taxon>
        <taxon>Luteimonas</taxon>
    </lineage>
</organism>
<sequence length="139" mass="15705">MKITVERLVHTDPATAWTLYNSPDHIVRWNAASDDWHSPRSEVDLCEGGRFTTRMEAKDGSMGFDFEGTYTRVQPHTLIEYRMDDGREVSVQFEPAAGGVLVRTVFDAESEHPAEVQRDGWQSILDNFARYAEAQAGTP</sequence>
<dbReference type="Proteomes" id="UP001156831">
    <property type="component" value="Unassembled WGS sequence"/>
</dbReference>
<comment type="similarity">
    <text evidence="1">Belongs to the AHA1 family.</text>
</comment>
<evidence type="ECO:0000313" key="3">
    <source>
        <dbReference type="EMBL" id="MDH5829635.1"/>
    </source>
</evidence>
<dbReference type="SUPFAM" id="SSF55961">
    <property type="entry name" value="Bet v1-like"/>
    <property type="match status" value="1"/>
</dbReference>
<gene>
    <name evidence="3" type="ORF">QFW80_03750</name>
</gene>
<protein>
    <submittedName>
        <fullName evidence="3">SRPBCC family protein</fullName>
    </submittedName>
</protein>
<evidence type="ECO:0000256" key="1">
    <source>
        <dbReference type="ARBA" id="ARBA00006817"/>
    </source>
</evidence>
<dbReference type="RefSeq" id="WP_280599870.1">
    <property type="nucleotide sequence ID" value="NZ_JARXRN010000016.1"/>
</dbReference>
<feature type="domain" description="Activator of Hsp90 ATPase homologue 1/2-like C-terminal" evidence="2">
    <location>
        <begin position="11"/>
        <end position="133"/>
    </location>
</feature>
<evidence type="ECO:0000259" key="2">
    <source>
        <dbReference type="Pfam" id="PF08327"/>
    </source>
</evidence>
<dbReference type="InterPro" id="IPR023393">
    <property type="entry name" value="START-like_dom_sf"/>
</dbReference>
<dbReference type="EMBL" id="JARXRN010000016">
    <property type="protein sequence ID" value="MDH5829635.1"/>
    <property type="molecule type" value="Genomic_DNA"/>
</dbReference>
<comment type="caution">
    <text evidence="3">The sequence shown here is derived from an EMBL/GenBank/DDBJ whole genome shotgun (WGS) entry which is preliminary data.</text>
</comment>
<dbReference type="Pfam" id="PF08327">
    <property type="entry name" value="AHSA1"/>
    <property type="match status" value="1"/>
</dbReference>
<proteinExistence type="inferred from homology"/>
<dbReference type="Gene3D" id="3.30.530.20">
    <property type="match status" value="1"/>
</dbReference>
<dbReference type="InterPro" id="IPR013538">
    <property type="entry name" value="ASHA1/2-like_C"/>
</dbReference>
<keyword evidence="4" id="KW-1185">Reference proteome</keyword>
<name>A0ABT6JGN4_9GAMM</name>
<dbReference type="CDD" id="cd08897">
    <property type="entry name" value="SRPBCC_CalC_Aha1-like_4"/>
    <property type="match status" value="1"/>
</dbReference>